<evidence type="ECO:0000313" key="1">
    <source>
        <dbReference type="EMBL" id="NIJ55043.1"/>
    </source>
</evidence>
<evidence type="ECO:0008006" key="3">
    <source>
        <dbReference type="Google" id="ProtNLM"/>
    </source>
</evidence>
<comment type="caution">
    <text evidence="1">The sequence shown here is derived from an EMBL/GenBank/DDBJ whole genome shotgun (WGS) entry which is preliminary data.</text>
</comment>
<gene>
    <name evidence="1" type="ORF">FHS68_004230</name>
</gene>
<accession>A0ABX0UPW4</accession>
<evidence type="ECO:0000313" key="2">
    <source>
        <dbReference type="Proteomes" id="UP001179181"/>
    </source>
</evidence>
<organism evidence="1 2">
    <name type="scientific">Dyadobacter arcticus</name>
    <dbReference type="NCBI Taxonomy" id="1078754"/>
    <lineage>
        <taxon>Bacteria</taxon>
        <taxon>Pseudomonadati</taxon>
        <taxon>Bacteroidota</taxon>
        <taxon>Cytophagia</taxon>
        <taxon>Cytophagales</taxon>
        <taxon>Spirosomataceae</taxon>
        <taxon>Dyadobacter</taxon>
    </lineage>
</organism>
<dbReference type="EMBL" id="JAASQJ010000004">
    <property type="protein sequence ID" value="NIJ55043.1"/>
    <property type="molecule type" value="Genomic_DNA"/>
</dbReference>
<proteinExistence type="predicted"/>
<keyword evidence="2" id="KW-1185">Reference proteome</keyword>
<sequence length="99" mass="11251">METKSELTLEIERLLAGADVAIKEATAYLISQGEVVDLSDWVTIKEYCNRFDIKNVETVVNWISRGIIPAENVRTIEEFNNIRLIKAVPYKIKATLPLD</sequence>
<name>A0ABX0UPW4_9BACT</name>
<dbReference type="Proteomes" id="UP001179181">
    <property type="component" value="Unassembled WGS sequence"/>
</dbReference>
<dbReference type="RefSeq" id="WP_167274254.1">
    <property type="nucleotide sequence ID" value="NZ_JAASQJ010000004.1"/>
</dbReference>
<reference evidence="1 2" key="1">
    <citation type="submission" date="2020-03" db="EMBL/GenBank/DDBJ databases">
        <title>Genomic Encyclopedia of Type Strains, Phase IV (KMG-IV): sequencing the most valuable type-strain genomes for metagenomic binning, comparative biology and taxonomic classification.</title>
        <authorList>
            <person name="Goeker M."/>
        </authorList>
    </citation>
    <scope>NUCLEOTIDE SEQUENCE [LARGE SCALE GENOMIC DNA]</scope>
    <source>
        <strain evidence="1 2">DSM 102865</strain>
    </source>
</reference>
<protein>
    <recommendedName>
        <fullName evidence="3">Helix-turn-helix domain-containing protein</fullName>
    </recommendedName>
</protein>